<dbReference type="PANTHER" id="PTHR47027">
    <property type="entry name" value="REVERSE TRANSCRIPTASE DOMAIN-CONTAINING PROTEIN"/>
    <property type="match status" value="1"/>
</dbReference>
<organism evidence="2 3">
    <name type="scientific">Tegillarca granosa</name>
    <name type="common">Malaysian cockle</name>
    <name type="synonym">Anadara granosa</name>
    <dbReference type="NCBI Taxonomy" id="220873"/>
    <lineage>
        <taxon>Eukaryota</taxon>
        <taxon>Metazoa</taxon>
        <taxon>Spiralia</taxon>
        <taxon>Lophotrochozoa</taxon>
        <taxon>Mollusca</taxon>
        <taxon>Bivalvia</taxon>
        <taxon>Autobranchia</taxon>
        <taxon>Pteriomorphia</taxon>
        <taxon>Arcoida</taxon>
        <taxon>Arcoidea</taxon>
        <taxon>Arcidae</taxon>
        <taxon>Tegillarca</taxon>
    </lineage>
</organism>
<dbReference type="InterPro" id="IPR000477">
    <property type="entry name" value="RT_dom"/>
</dbReference>
<gene>
    <name evidence="2" type="ORF">KUTeg_007072</name>
</gene>
<name>A0ABQ9FGC7_TEGGR</name>
<comment type="caution">
    <text evidence="2">The sequence shown here is derived from an EMBL/GenBank/DDBJ whole genome shotgun (WGS) entry which is preliminary data.</text>
</comment>
<dbReference type="Pfam" id="PF00078">
    <property type="entry name" value="RVT_1"/>
    <property type="match status" value="1"/>
</dbReference>
<sequence>MFVLLYADDTVLLAVSEAGLQYSLSTFYSYCNLWKLEVNTSKTKVVVFCKQKCKHQYNFTVGTQPIDVVDTFSYLGVVFQFNNIFSAAKRTIVAHAKKAMYSVLSKISYLKLPVDLLLELFDSLVSPVLLYSCEIWGFENLNLIEGVHLDFCKPLLKLRKSTPNYMVYGELGRFPMYLRIYQRMYNFWCTLVQPKTDKLSSFIYRIMLSLYQSSNIKSPWLQYIEKMLNQSGHWFLWNIQFIVYVS</sequence>
<keyword evidence="3" id="KW-1185">Reference proteome</keyword>
<feature type="domain" description="Reverse transcriptase" evidence="1">
    <location>
        <begin position="1"/>
        <end position="79"/>
    </location>
</feature>
<evidence type="ECO:0000313" key="3">
    <source>
        <dbReference type="Proteomes" id="UP001217089"/>
    </source>
</evidence>
<protein>
    <recommendedName>
        <fullName evidence="1">Reverse transcriptase domain-containing protein</fullName>
    </recommendedName>
</protein>
<dbReference type="PANTHER" id="PTHR47027:SF20">
    <property type="entry name" value="REVERSE TRANSCRIPTASE-LIKE PROTEIN WITH RNA-DIRECTED DNA POLYMERASE DOMAIN"/>
    <property type="match status" value="1"/>
</dbReference>
<reference evidence="2 3" key="1">
    <citation type="submission" date="2022-12" db="EMBL/GenBank/DDBJ databases">
        <title>Chromosome-level genome of Tegillarca granosa.</title>
        <authorList>
            <person name="Kim J."/>
        </authorList>
    </citation>
    <scope>NUCLEOTIDE SEQUENCE [LARGE SCALE GENOMIC DNA]</scope>
    <source>
        <strain evidence="2">Teg-2019</strain>
        <tissue evidence="2">Adductor muscle</tissue>
    </source>
</reference>
<proteinExistence type="predicted"/>
<dbReference type="Proteomes" id="UP001217089">
    <property type="component" value="Unassembled WGS sequence"/>
</dbReference>
<accession>A0ABQ9FGC7</accession>
<evidence type="ECO:0000259" key="1">
    <source>
        <dbReference type="PROSITE" id="PS50878"/>
    </source>
</evidence>
<dbReference type="EMBL" id="JARBDR010000337">
    <property type="protein sequence ID" value="KAJ8314922.1"/>
    <property type="molecule type" value="Genomic_DNA"/>
</dbReference>
<evidence type="ECO:0000313" key="2">
    <source>
        <dbReference type="EMBL" id="KAJ8314922.1"/>
    </source>
</evidence>
<dbReference type="PROSITE" id="PS50878">
    <property type="entry name" value="RT_POL"/>
    <property type="match status" value="1"/>
</dbReference>